<name>A0A1G1VQG6_9BACT</name>
<comment type="caution">
    <text evidence="2">The sequence shown here is derived from an EMBL/GenBank/DDBJ whole genome shotgun (WGS) entry which is preliminary data.</text>
</comment>
<evidence type="ECO:0000313" key="3">
    <source>
        <dbReference type="Proteomes" id="UP000179233"/>
    </source>
</evidence>
<feature type="transmembrane region" description="Helical" evidence="1">
    <location>
        <begin position="28"/>
        <end position="51"/>
    </location>
</feature>
<proteinExistence type="predicted"/>
<dbReference type="Pfam" id="PF18895">
    <property type="entry name" value="T4SS_pilin"/>
    <property type="match status" value="1"/>
</dbReference>
<dbReference type="AlphaFoldDB" id="A0A1G1VQG6"/>
<evidence type="ECO:0000313" key="2">
    <source>
        <dbReference type="EMBL" id="OGY17620.1"/>
    </source>
</evidence>
<protein>
    <submittedName>
        <fullName evidence="2">Uncharacterized protein</fullName>
    </submittedName>
</protein>
<evidence type="ECO:0000256" key="1">
    <source>
        <dbReference type="SAM" id="Phobius"/>
    </source>
</evidence>
<feature type="transmembrane region" description="Helical" evidence="1">
    <location>
        <begin position="72"/>
        <end position="97"/>
    </location>
</feature>
<keyword evidence="1" id="KW-0812">Transmembrane</keyword>
<dbReference type="EMBL" id="MHCJ01000008">
    <property type="protein sequence ID" value="OGY17620.1"/>
    <property type="molecule type" value="Genomic_DNA"/>
</dbReference>
<accession>A0A1G1VQG6</accession>
<sequence>MLSIFGAIDRTPGVDRYGDLAEGGLNDFVSNILAFLGVLGGIIMFISLIVAGWQYLSAQGNPQVLVNAGNKIIGALIGLVIIAAAFVIASIIGLVFFGDAGFLLRPQFFSVF</sequence>
<reference evidence="2 3" key="1">
    <citation type="journal article" date="2016" name="Nat. Commun.">
        <title>Thousands of microbial genomes shed light on interconnected biogeochemical processes in an aquifer system.</title>
        <authorList>
            <person name="Anantharaman K."/>
            <person name="Brown C.T."/>
            <person name="Hug L.A."/>
            <person name="Sharon I."/>
            <person name="Castelle C.J."/>
            <person name="Probst A.J."/>
            <person name="Thomas B.C."/>
            <person name="Singh A."/>
            <person name="Wilkins M.J."/>
            <person name="Karaoz U."/>
            <person name="Brodie E.L."/>
            <person name="Williams K.H."/>
            <person name="Hubbard S.S."/>
            <person name="Banfield J.F."/>
        </authorList>
    </citation>
    <scope>NUCLEOTIDE SEQUENCE [LARGE SCALE GENOMIC DNA]</scope>
</reference>
<organism evidence="2 3">
    <name type="scientific">Candidatus Chisholmbacteria bacterium RIFCSPHIGHO2_01_FULL_52_32</name>
    <dbReference type="NCBI Taxonomy" id="1797591"/>
    <lineage>
        <taxon>Bacteria</taxon>
        <taxon>Candidatus Chisholmiibacteriota</taxon>
    </lineage>
</organism>
<dbReference type="Proteomes" id="UP000179233">
    <property type="component" value="Unassembled WGS sequence"/>
</dbReference>
<keyword evidence="1" id="KW-1133">Transmembrane helix</keyword>
<keyword evidence="1" id="KW-0472">Membrane</keyword>
<dbReference type="InterPro" id="IPR043993">
    <property type="entry name" value="T4SS_pilin"/>
</dbReference>
<gene>
    <name evidence="2" type="ORF">A2786_00040</name>
</gene>